<evidence type="ECO:0000256" key="2">
    <source>
        <dbReference type="SAM" id="SignalP"/>
    </source>
</evidence>
<proteinExistence type="predicted"/>
<feature type="chain" id="PRO_5030722999" evidence="2">
    <location>
        <begin position="20"/>
        <end position="105"/>
    </location>
</feature>
<name>A0A7S1SWW0_9CHLO</name>
<feature type="compositionally biased region" description="Basic and acidic residues" evidence="1">
    <location>
        <begin position="95"/>
        <end position="105"/>
    </location>
</feature>
<feature type="compositionally biased region" description="Acidic residues" evidence="1">
    <location>
        <begin position="80"/>
        <end position="94"/>
    </location>
</feature>
<evidence type="ECO:0000256" key="1">
    <source>
        <dbReference type="SAM" id="MobiDB-lite"/>
    </source>
</evidence>
<feature type="region of interest" description="Disordered" evidence="1">
    <location>
        <begin position="72"/>
        <end position="105"/>
    </location>
</feature>
<feature type="signal peptide" evidence="2">
    <location>
        <begin position="1"/>
        <end position="19"/>
    </location>
</feature>
<reference evidence="3" key="1">
    <citation type="submission" date="2021-01" db="EMBL/GenBank/DDBJ databases">
        <authorList>
            <person name="Corre E."/>
            <person name="Pelletier E."/>
            <person name="Niang G."/>
            <person name="Scheremetjew M."/>
            <person name="Finn R."/>
            <person name="Kale V."/>
            <person name="Holt S."/>
            <person name="Cochrane G."/>
            <person name="Meng A."/>
            <person name="Brown T."/>
            <person name="Cohen L."/>
        </authorList>
    </citation>
    <scope>NUCLEOTIDE SEQUENCE</scope>
    <source>
        <strain evidence="3">PLY429</strain>
    </source>
</reference>
<organism evidence="3">
    <name type="scientific">Tetraselmis chuii</name>
    <dbReference type="NCBI Taxonomy" id="63592"/>
    <lineage>
        <taxon>Eukaryota</taxon>
        <taxon>Viridiplantae</taxon>
        <taxon>Chlorophyta</taxon>
        <taxon>core chlorophytes</taxon>
        <taxon>Chlorodendrophyceae</taxon>
        <taxon>Chlorodendrales</taxon>
        <taxon>Chlorodendraceae</taxon>
        <taxon>Tetraselmis</taxon>
    </lineage>
</organism>
<dbReference type="AlphaFoldDB" id="A0A7S1SWW0"/>
<evidence type="ECO:0000313" key="3">
    <source>
        <dbReference type="EMBL" id="CAD9210568.1"/>
    </source>
</evidence>
<sequence>MIVSLLVVMVAYVLNVLRTANKAGITLTDEPSDIDPVSLHAVPEVSSHPHTITRPVNISILACSAIDYSERNQDTGVQEVADEAGEDEEEDKDVAEDKGGHSKDD</sequence>
<gene>
    <name evidence="3" type="ORF">TCHU04912_LOCUS12807</name>
</gene>
<keyword evidence="2" id="KW-0732">Signal</keyword>
<protein>
    <submittedName>
        <fullName evidence="3">Uncharacterized protein</fullName>
    </submittedName>
</protein>
<accession>A0A7S1SWW0</accession>
<dbReference type="EMBL" id="HBGG01024673">
    <property type="protein sequence ID" value="CAD9210568.1"/>
    <property type="molecule type" value="Transcribed_RNA"/>
</dbReference>